<evidence type="ECO:0000313" key="1">
    <source>
        <dbReference type="EMBL" id="WBL82293.1"/>
    </source>
</evidence>
<reference evidence="1" key="1">
    <citation type="submission" date="2021-12" db="EMBL/GenBank/DDBJ databases">
        <title>Bradyrhizobium xenonodulans sp. nov.</title>
        <authorList>
            <person name="Claassens R."/>
            <person name="Venter S.N."/>
            <person name="Beukes C.W."/>
            <person name="Stepkowski T."/>
            <person name="Steenkamp E.T."/>
        </authorList>
    </citation>
    <scope>NUCLEOTIDE SEQUENCE</scope>
    <source>
        <strain evidence="1">14AB</strain>
    </source>
</reference>
<accession>A0ABY7MXP7</accession>
<proteinExistence type="predicted"/>
<dbReference type="RefSeq" id="WP_270172073.1">
    <property type="nucleotide sequence ID" value="NZ_CP089391.1"/>
</dbReference>
<organism evidence="1 2">
    <name type="scientific">Bradyrhizobium xenonodulans</name>
    <dbReference type="NCBI Taxonomy" id="2736875"/>
    <lineage>
        <taxon>Bacteria</taxon>
        <taxon>Pseudomonadati</taxon>
        <taxon>Pseudomonadota</taxon>
        <taxon>Alphaproteobacteria</taxon>
        <taxon>Hyphomicrobiales</taxon>
        <taxon>Nitrobacteraceae</taxon>
        <taxon>Bradyrhizobium</taxon>
    </lineage>
</organism>
<gene>
    <name evidence="1" type="ORF">I3J27_18345</name>
</gene>
<keyword evidence="2" id="KW-1185">Reference proteome</keyword>
<protein>
    <submittedName>
        <fullName evidence="1">Uncharacterized protein</fullName>
    </submittedName>
</protein>
<dbReference type="Proteomes" id="UP001179614">
    <property type="component" value="Chromosome"/>
</dbReference>
<evidence type="ECO:0000313" key="2">
    <source>
        <dbReference type="Proteomes" id="UP001179614"/>
    </source>
</evidence>
<name>A0ABY7MXP7_9BRAD</name>
<sequence length="52" mass="5765">MSQFVSMLLLVAAVVLTVCFGVAAWRLSADRDADVTATIPHQEYGWRSRPNN</sequence>
<dbReference type="EMBL" id="CP089391">
    <property type="protein sequence ID" value="WBL82293.1"/>
    <property type="molecule type" value="Genomic_DNA"/>
</dbReference>